<evidence type="ECO:0000256" key="3">
    <source>
        <dbReference type="ARBA" id="ARBA00023163"/>
    </source>
</evidence>
<dbReference type="PANTHER" id="PTHR30136:SF33">
    <property type="entry name" value="TRANSCRIPTIONAL REGULATORY PROTEIN"/>
    <property type="match status" value="1"/>
</dbReference>
<name>A0ABU1D9I4_9BURK</name>
<comment type="caution">
    <text evidence="6">The sequence shown here is derived from an EMBL/GenBank/DDBJ whole genome shotgun (WGS) entry which is preliminary data.</text>
</comment>
<dbReference type="Pfam" id="PF09339">
    <property type="entry name" value="HTH_IclR"/>
    <property type="match status" value="1"/>
</dbReference>
<evidence type="ECO:0000313" key="7">
    <source>
        <dbReference type="Proteomes" id="UP001232156"/>
    </source>
</evidence>
<evidence type="ECO:0000259" key="4">
    <source>
        <dbReference type="PROSITE" id="PS51077"/>
    </source>
</evidence>
<dbReference type="PROSITE" id="PS51078">
    <property type="entry name" value="ICLR_ED"/>
    <property type="match status" value="1"/>
</dbReference>
<keyword evidence="3" id="KW-0804">Transcription</keyword>
<gene>
    <name evidence="6" type="ORF">Q8947_13900</name>
</gene>
<dbReference type="SUPFAM" id="SSF46785">
    <property type="entry name" value="Winged helix' DNA-binding domain"/>
    <property type="match status" value="1"/>
</dbReference>
<dbReference type="InterPro" id="IPR036388">
    <property type="entry name" value="WH-like_DNA-bd_sf"/>
</dbReference>
<proteinExistence type="predicted"/>
<evidence type="ECO:0000259" key="5">
    <source>
        <dbReference type="PROSITE" id="PS51078"/>
    </source>
</evidence>
<dbReference type="RefSeq" id="WP_165278326.1">
    <property type="nucleotide sequence ID" value="NZ_JAUZQE010000052.1"/>
</dbReference>
<sequence>MTKKPKDTTKDRQFIDVLARGLNVLECLSKANRPLGNGDLSRLTGLPPSSISRLTYTLTELGYIRRCSNQRAYELTPKNLTLGYPVLAGLSFLDRARPYLREISEQTGETAALAVVDGLHISFVEVVIGTNIVAVRLSTGGRLRVNVSAAGVAIVSALPDRKRWSLLARLGTHLKKRGEDIEPFNQALRLCARRGYALVRNVWQEGIGGIAVPVIWQDQLMALTIPVSTGSISEQRMRTELAPILLKAAQSLGPVSIVGGPRP</sequence>
<keyword evidence="2" id="KW-0238">DNA-binding</keyword>
<keyword evidence="1" id="KW-0805">Transcription regulation</keyword>
<reference evidence="6 7" key="1">
    <citation type="submission" date="2023-08" db="EMBL/GenBank/DDBJ databases">
        <title>Alcaligenaceae gen. nov., a novel taxon isolated from the sludge of Yixing Pesticide Factory.</title>
        <authorList>
            <person name="Ruan L."/>
        </authorList>
    </citation>
    <scope>NUCLEOTIDE SEQUENCE [LARGE SCALE GENOMIC DNA]</scope>
    <source>
        <strain evidence="6 7">LG-2</strain>
    </source>
</reference>
<dbReference type="Proteomes" id="UP001232156">
    <property type="component" value="Unassembled WGS sequence"/>
</dbReference>
<protein>
    <submittedName>
        <fullName evidence="6">IclR family transcriptional regulator</fullName>
    </submittedName>
</protein>
<dbReference type="EMBL" id="JAUZQE010000052">
    <property type="protein sequence ID" value="MDR4127069.1"/>
    <property type="molecule type" value="Genomic_DNA"/>
</dbReference>
<dbReference type="PROSITE" id="PS51077">
    <property type="entry name" value="HTH_ICLR"/>
    <property type="match status" value="1"/>
</dbReference>
<dbReference type="InterPro" id="IPR029016">
    <property type="entry name" value="GAF-like_dom_sf"/>
</dbReference>
<dbReference type="InterPro" id="IPR014757">
    <property type="entry name" value="Tscrpt_reg_IclR_C"/>
</dbReference>
<evidence type="ECO:0000256" key="2">
    <source>
        <dbReference type="ARBA" id="ARBA00023125"/>
    </source>
</evidence>
<evidence type="ECO:0000313" key="6">
    <source>
        <dbReference type="EMBL" id="MDR4127069.1"/>
    </source>
</evidence>
<dbReference type="InterPro" id="IPR050707">
    <property type="entry name" value="HTH_MetabolicPath_Reg"/>
</dbReference>
<dbReference type="PANTHER" id="PTHR30136">
    <property type="entry name" value="HELIX-TURN-HELIX TRANSCRIPTIONAL REGULATOR, ICLR FAMILY"/>
    <property type="match status" value="1"/>
</dbReference>
<feature type="domain" description="HTH iclR-type" evidence="4">
    <location>
        <begin position="15"/>
        <end position="77"/>
    </location>
</feature>
<dbReference type="SUPFAM" id="SSF55781">
    <property type="entry name" value="GAF domain-like"/>
    <property type="match status" value="1"/>
</dbReference>
<feature type="domain" description="IclR-ED" evidence="5">
    <location>
        <begin position="78"/>
        <end position="258"/>
    </location>
</feature>
<dbReference type="Pfam" id="PF01614">
    <property type="entry name" value="IclR_C"/>
    <property type="match status" value="1"/>
</dbReference>
<organism evidence="6 7">
    <name type="scientific">Yanghanlia caeni</name>
    <dbReference type="NCBI Taxonomy" id="3064283"/>
    <lineage>
        <taxon>Bacteria</taxon>
        <taxon>Pseudomonadati</taxon>
        <taxon>Pseudomonadota</taxon>
        <taxon>Betaproteobacteria</taxon>
        <taxon>Burkholderiales</taxon>
        <taxon>Alcaligenaceae</taxon>
        <taxon>Yanghanlia</taxon>
    </lineage>
</organism>
<dbReference type="InterPro" id="IPR005471">
    <property type="entry name" value="Tscrpt_reg_IclR_N"/>
</dbReference>
<dbReference type="InterPro" id="IPR036390">
    <property type="entry name" value="WH_DNA-bd_sf"/>
</dbReference>
<evidence type="ECO:0000256" key="1">
    <source>
        <dbReference type="ARBA" id="ARBA00023015"/>
    </source>
</evidence>
<dbReference type="Gene3D" id="3.30.450.40">
    <property type="match status" value="1"/>
</dbReference>
<keyword evidence="7" id="KW-1185">Reference proteome</keyword>
<dbReference type="Gene3D" id="1.10.10.10">
    <property type="entry name" value="Winged helix-like DNA-binding domain superfamily/Winged helix DNA-binding domain"/>
    <property type="match status" value="1"/>
</dbReference>
<accession>A0ABU1D9I4</accession>
<dbReference type="SMART" id="SM00346">
    <property type="entry name" value="HTH_ICLR"/>
    <property type="match status" value="1"/>
</dbReference>